<evidence type="ECO:0000313" key="2">
    <source>
        <dbReference type="Proteomes" id="UP001141259"/>
    </source>
</evidence>
<keyword evidence="2" id="KW-1185">Reference proteome</keyword>
<dbReference type="RefSeq" id="WP_259630269.1">
    <property type="nucleotide sequence ID" value="NZ_JANYMP010000056.1"/>
</dbReference>
<comment type="caution">
    <text evidence="1">The sequence shown here is derived from an EMBL/GenBank/DDBJ whole genome shotgun (WGS) entry which is preliminary data.</text>
</comment>
<reference evidence="1" key="1">
    <citation type="submission" date="2022-08" db="EMBL/GenBank/DDBJ databases">
        <authorList>
            <person name="Tistechok S."/>
            <person name="Samborskyy M."/>
            <person name="Roman I."/>
        </authorList>
    </citation>
    <scope>NUCLEOTIDE SEQUENCE</scope>
    <source>
        <strain evidence="1">DSM 103496</strain>
    </source>
</reference>
<dbReference type="EMBL" id="JANYMP010000056">
    <property type="protein sequence ID" value="MCS7484824.1"/>
    <property type="molecule type" value="Genomic_DNA"/>
</dbReference>
<evidence type="ECO:0000313" key="1">
    <source>
        <dbReference type="EMBL" id="MCS7484824.1"/>
    </source>
</evidence>
<gene>
    <name evidence="1" type="ORF">NZH93_49030</name>
</gene>
<protein>
    <submittedName>
        <fullName evidence="1">Uncharacterized protein</fullName>
    </submittedName>
</protein>
<dbReference type="AlphaFoldDB" id="A0A9X2VZG8"/>
<accession>A0A9X2VZG8</accession>
<name>A0A9X2VZG8_9PSEU</name>
<proteinExistence type="predicted"/>
<organism evidence="1 2">
    <name type="scientific">Umezawaea endophytica</name>
    <dbReference type="NCBI Taxonomy" id="1654476"/>
    <lineage>
        <taxon>Bacteria</taxon>
        <taxon>Bacillati</taxon>
        <taxon>Actinomycetota</taxon>
        <taxon>Actinomycetes</taxon>
        <taxon>Pseudonocardiales</taxon>
        <taxon>Pseudonocardiaceae</taxon>
        <taxon>Umezawaea</taxon>
    </lineage>
</organism>
<dbReference type="Proteomes" id="UP001141259">
    <property type="component" value="Unassembled WGS sequence"/>
</dbReference>
<sequence>MNEEAAVAAYPALAGVVALREAGWTFVHRNVVDHVPTTIEGFRLWPGGWIDAVRVLGDSEAMALRTDSSEPPGVVWEKTGTLADVTEALQTLPAPDHPLAPRLVRGIGPTLRITMTWNGVTW</sequence>